<evidence type="ECO:0000313" key="3">
    <source>
        <dbReference type="Proteomes" id="UP001283361"/>
    </source>
</evidence>
<proteinExistence type="predicted"/>
<gene>
    <name evidence="2" type="ORF">RRG08_045088</name>
</gene>
<keyword evidence="3" id="KW-1185">Reference proteome</keyword>
<reference evidence="2" key="1">
    <citation type="journal article" date="2023" name="G3 (Bethesda)">
        <title>A reference genome for the long-term kleptoplast-retaining sea slug Elysia crispata morphotype clarki.</title>
        <authorList>
            <person name="Eastman K.E."/>
            <person name="Pendleton A.L."/>
            <person name="Shaikh M.A."/>
            <person name="Suttiyut T."/>
            <person name="Ogas R."/>
            <person name="Tomko P."/>
            <person name="Gavelis G."/>
            <person name="Widhalm J.R."/>
            <person name="Wisecaver J.H."/>
        </authorList>
    </citation>
    <scope>NUCLEOTIDE SEQUENCE</scope>
    <source>
        <strain evidence="2">ECLA1</strain>
    </source>
</reference>
<organism evidence="2 3">
    <name type="scientific">Elysia crispata</name>
    <name type="common">lettuce slug</name>
    <dbReference type="NCBI Taxonomy" id="231223"/>
    <lineage>
        <taxon>Eukaryota</taxon>
        <taxon>Metazoa</taxon>
        <taxon>Spiralia</taxon>
        <taxon>Lophotrochozoa</taxon>
        <taxon>Mollusca</taxon>
        <taxon>Gastropoda</taxon>
        <taxon>Heterobranchia</taxon>
        <taxon>Euthyneura</taxon>
        <taxon>Panpulmonata</taxon>
        <taxon>Sacoglossa</taxon>
        <taxon>Placobranchoidea</taxon>
        <taxon>Plakobranchidae</taxon>
        <taxon>Elysia</taxon>
    </lineage>
</organism>
<feature type="compositionally biased region" description="Basic and acidic residues" evidence="1">
    <location>
        <begin position="12"/>
        <end position="29"/>
    </location>
</feature>
<sequence length="85" mass="9422">MQLIKVAIDPPPEDRGAVSETSVKKDPEHNNNLLPQPRSVPDPGPPCQIHSKEWKACMGKSQCLLNEPKEKKYFTKDSKNSKGPG</sequence>
<evidence type="ECO:0000313" key="2">
    <source>
        <dbReference type="EMBL" id="KAK3756573.1"/>
    </source>
</evidence>
<dbReference type="Proteomes" id="UP001283361">
    <property type="component" value="Unassembled WGS sequence"/>
</dbReference>
<name>A0AAE0YT27_9GAST</name>
<dbReference type="AlphaFoldDB" id="A0AAE0YT27"/>
<comment type="caution">
    <text evidence="2">The sequence shown here is derived from an EMBL/GenBank/DDBJ whole genome shotgun (WGS) entry which is preliminary data.</text>
</comment>
<feature type="region of interest" description="Disordered" evidence="1">
    <location>
        <begin position="1"/>
        <end position="46"/>
    </location>
</feature>
<accession>A0AAE0YT27</accession>
<protein>
    <submittedName>
        <fullName evidence="2">Uncharacterized protein</fullName>
    </submittedName>
</protein>
<dbReference type="EMBL" id="JAWDGP010005492">
    <property type="protein sequence ID" value="KAK3756573.1"/>
    <property type="molecule type" value="Genomic_DNA"/>
</dbReference>
<evidence type="ECO:0000256" key="1">
    <source>
        <dbReference type="SAM" id="MobiDB-lite"/>
    </source>
</evidence>